<accession>A0A5M3VXL3</accession>
<proteinExistence type="predicted"/>
<dbReference type="OrthoDB" id="3495681at2"/>
<dbReference type="Gene3D" id="1.20.5.340">
    <property type="match status" value="1"/>
</dbReference>
<keyword evidence="2" id="KW-1185">Reference proteome</keyword>
<comment type="caution">
    <text evidence="1">The sequence shown here is derived from an EMBL/GenBank/DDBJ whole genome shotgun (WGS) entry which is preliminary data.</text>
</comment>
<sequence length="488" mass="52964">MDHSNHTLLQAGSQAAISDRMRELLARAAQDHVYEQRTQGAVLDEIRQRLEGMEWLLREVRERELGGLSGTMEAVNGRLDDITNRPPSWAEGLAQHVELVRDHVDAVNERVGGIGDRVDSVGERVKPIAELPSLWADVGTVGESVDEALTRLQSILDGTHSVTDRMVEFTKRLGQLQASMEAAANRFTRLDKALSELAQRTERLEGGVLDLTSGLGGAVEAAADRVTTAVEQVAVRIGEVESRQAVAAGRLDRLDTGLATVSTGLTAVTAGLATVSDGQAETGAQFHALEAQVAGVTARLDRIDGRIETADECLADIDTRMTGVETRLGGVDARLVTVDSHLGRHDERFTTLDERVNTLDEGLRGRLTALDEQVAERLDGVDDRVEAVSQRIGQLPATLEISELHKNLGDLGAEHASRFDTVELRLTEAAEALTPLITARPDREQLAETLARTVEPAHTDMTRRLGALEETMLALAEALLRPTRNNKD</sequence>
<dbReference type="Proteomes" id="UP000334990">
    <property type="component" value="Unassembled WGS sequence"/>
</dbReference>
<name>A0A5M3VXL3_9ACTN</name>
<organism evidence="1 2">
    <name type="scientific">Acrocarpospora corrugata</name>
    <dbReference type="NCBI Taxonomy" id="35763"/>
    <lineage>
        <taxon>Bacteria</taxon>
        <taxon>Bacillati</taxon>
        <taxon>Actinomycetota</taxon>
        <taxon>Actinomycetes</taxon>
        <taxon>Streptosporangiales</taxon>
        <taxon>Streptosporangiaceae</taxon>
        <taxon>Acrocarpospora</taxon>
    </lineage>
</organism>
<evidence type="ECO:0000313" key="2">
    <source>
        <dbReference type="Proteomes" id="UP000334990"/>
    </source>
</evidence>
<dbReference type="SUPFAM" id="SSF57997">
    <property type="entry name" value="Tropomyosin"/>
    <property type="match status" value="1"/>
</dbReference>
<dbReference type="Gene3D" id="1.10.287.950">
    <property type="entry name" value="Methyl-accepting chemotaxis protein"/>
    <property type="match status" value="1"/>
</dbReference>
<dbReference type="AlphaFoldDB" id="A0A5M3VXL3"/>
<dbReference type="RefSeq" id="WP_155336798.1">
    <property type="nucleotide sequence ID" value="NZ_BAAABN010000014.1"/>
</dbReference>
<protein>
    <submittedName>
        <fullName evidence="1">Uncharacterized protein</fullName>
    </submittedName>
</protein>
<dbReference type="EMBL" id="BLAD01000045">
    <property type="protein sequence ID" value="GES00452.1"/>
    <property type="molecule type" value="Genomic_DNA"/>
</dbReference>
<gene>
    <name evidence="1" type="ORF">Acor_25160</name>
</gene>
<evidence type="ECO:0000313" key="1">
    <source>
        <dbReference type="EMBL" id="GES00452.1"/>
    </source>
</evidence>
<reference evidence="1 2" key="1">
    <citation type="submission" date="2019-10" db="EMBL/GenBank/DDBJ databases">
        <title>Whole genome shotgun sequence of Acrocarpospora corrugata NBRC 13972.</title>
        <authorList>
            <person name="Ichikawa N."/>
            <person name="Kimura A."/>
            <person name="Kitahashi Y."/>
            <person name="Komaki H."/>
            <person name="Oguchi A."/>
        </authorList>
    </citation>
    <scope>NUCLEOTIDE SEQUENCE [LARGE SCALE GENOMIC DNA]</scope>
    <source>
        <strain evidence="1 2">NBRC 13972</strain>
    </source>
</reference>